<dbReference type="GO" id="GO:0022857">
    <property type="term" value="F:transmembrane transporter activity"/>
    <property type="evidence" value="ECO:0007669"/>
    <property type="project" value="InterPro"/>
</dbReference>
<feature type="domain" description="Glycosyl hydrolase family 81 N-terminal" evidence="15">
    <location>
        <begin position="616"/>
        <end position="781"/>
    </location>
</feature>
<keyword evidence="9" id="KW-0119">Carbohydrate metabolism</keyword>
<keyword evidence="5 14" id="KW-0812">Transmembrane</keyword>
<evidence type="ECO:0000256" key="3">
    <source>
        <dbReference type="ARBA" id="ARBA00010730"/>
    </source>
</evidence>
<dbReference type="GO" id="GO:0000272">
    <property type="term" value="P:polysaccharide catabolic process"/>
    <property type="evidence" value="ECO:0007669"/>
    <property type="project" value="UniProtKB-KW"/>
</dbReference>
<feature type="transmembrane region" description="Helical" evidence="14">
    <location>
        <begin position="290"/>
        <end position="314"/>
    </location>
</feature>
<keyword evidence="7 14" id="KW-1133">Transmembrane helix</keyword>
<dbReference type="InterPro" id="IPR002293">
    <property type="entry name" value="AA/rel_permease1"/>
</dbReference>
<name>A0A3R7KFT6_9STRA</name>
<dbReference type="Proteomes" id="UP000285883">
    <property type="component" value="Unassembled WGS sequence"/>
</dbReference>
<evidence type="ECO:0000313" key="21">
    <source>
        <dbReference type="Proteomes" id="UP000285883"/>
    </source>
</evidence>
<dbReference type="EMBL" id="MBDN02000428">
    <property type="protein sequence ID" value="RLN75397.1"/>
    <property type="molecule type" value="Genomic_DNA"/>
</dbReference>
<comment type="similarity">
    <text evidence="3">Belongs to the glycosyl hydrolase 81 family.</text>
</comment>
<feature type="transmembrane region" description="Helical" evidence="14">
    <location>
        <begin position="104"/>
        <end position="123"/>
    </location>
</feature>
<evidence type="ECO:0000313" key="20">
    <source>
        <dbReference type="Proteomes" id="UP000285624"/>
    </source>
</evidence>
<dbReference type="Gene3D" id="1.20.1740.10">
    <property type="entry name" value="Amino acid/polyamine transporter I"/>
    <property type="match status" value="1"/>
</dbReference>
<dbReference type="Pfam" id="PF03639">
    <property type="entry name" value="Glyco_hydro_81"/>
    <property type="match status" value="2"/>
</dbReference>
<dbReference type="PANTHER" id="PTHR31983">
    <property type="entry name" value="ENDO-1,3(4)-BETA-GLUCANASE 1"/>
    <property type="match status" value="1"/>
</dbReference>
<dbReference type="InterPro" id="IPR040451">
    <property type="entry name" value="GH81_N"/>
</dbReference>
<dbReference type="EC" id="3.2.1.39" evidence="4"/>
<feature type="transmembrane region" description="Helical" evidence="14">
    <location>
        <begin position="219"/>
        <end position="237"/>
    </location>
</feature>
<dbReference type="GO" id="GO:0052861">
    <property type="term" value="F:endo-1,3(4)-beta-glucanase activity"/>
    <property type="evidence" value="ECO:0007669"/>
    <property type="project" value="InterPro"/>
</dbReference>
<comment type="subcellular location">
    <subcellularLocation>
        <location evidence="2">Membrane</location>
        <topology evidence="2">Multi-pass membrane protein</topology>
    </subcellularLocation>
</comment>
<dbReference type="STRING" id="325452.A0A3R7KFT6"/>
<keyword evidence="8 14" id="KW-0472">Membrane</keyword>
<dbReference type="Proteomes" id="UP000285624">
    <property type="component" value="Unassembled WGS sequence"/>
</dbReference>
<gene>
    <name evidence="18" type="ORF">BBI17_008302</name>
    <name evidence="19" type="ORF">BBO99_00008365</name>
    <name evidence="17" type="ORF">JM16_008097</name>
</gene>
<keyword evidence="20" id="KW-1185">Reference proteome</keyword>
<evidence type="ECO:0000256" key="7">
    <source>
        <dbReference type="ARBA" id="ARBA00022989"/>
    </source>
</evidence>
<dbReference type="GO" id="GO:0016020">
    <property type="term" value="C:membrane"/>
    <property type="evidence" value="ECO:0007669"/>
    <property type="project" value="UniProtKB-SubCell"/>
</dbReference>
<feature type="transmembrane region" description="Helical" evidence="14">
    <location>
        <begin position="444"/>
        <end position="468"/>
    </location>
</feature>
<evidence type="ECO:0000256" key="2">
    <source>
        <dbReference type="ARBA" id="ARBA00004141"/>
    </source>
</evidence>
<evidence type="ECO:0000256" key="4">
    <source>
        <dbReference type="ARBA" id="ARBA00012780"/>
    </source>
</evidence>
<evidence type="ECO:0000256" key="13">
    <source>
        <dbReference type="SAM" id="MobiDB-lite"/>
    </source>
</evidence>
<feature type="transmembrane region" description="Helical" evidence="14">
    <location>
        <begin position="78"/>
        <end position="98"/>
    </location>
</feature>
<evidence type="ECO:0000313" key="19">
    <source>
        <dbReference type="EMBL" id="RLN75397.1"/>
    </source>
</evidence>
<evidence type="ECO:0000256" key="6">
    <source>
        <dbReference type="ARBA" id="ARBA00022801"/>
    </source>
</evidence>
<dbReference type="PANTHER" id="PTHR31983:SF0">
    <property type="entry name" value="GLUCAN ENDO-1,3-BETA-D-GLUCOSIDASE 2"/>
    <property type="match status" value="1"/>
</dbReference>
<dbReference type="Proteomes" id="UP000785171">
    <property type="component" value="Unassembled WGS sequence"/>
</dbReference>
<evidence type="ECO:0000313" key="18">
    <source>
        <dbReference type="EMBL" id="RLN06487.1"/>
    </source>
</evidence>
<feature type="transmembrane region" description="Helical" evidence="14">
    <location>
        <begin position="334"/>
        <end position="361"/>
    </location>
</feature>
<evidence type="ECO:0000256" key="5">
    <source>
        <dbReference type="ARBA" id="ARBA00022692"/>
    </source>
</evidence>
<keyword evidence="12" id="KW-0624">Polysaccharide degradation</keyword>
<dbReference type="InterPro" id="IPR040720">
    <property type="entry name" value="GH81_C"/>
</dbReference>
<evidence type="ECO:0000313" key="17">
    <source>
        <dbReference type="EMBL" id="KAG2512393.1"/>
    </source>
</evidence>
<feature type="region of interest" description="Disordered" evidence="13">
    <location>
        <begin position="575"/>
        <end position="597"/>
    </location>
</feature>
<dbReference type="InterPro" id="IPR005200">
    <property type="entry name" value="Endo-beta-glucanase"/>
</dbReference>
<dbReference type="GO" id="GO:0042973">
    <property type="term" value="F:glucan endo-1,3-beta-D-glucosidase activity"/>
    <property type="evidence" value="ECO:0007669"/>
    <property type="project" value="UniProtKB-EC"/>
</dbReference>
<proteinExistence type="inferred from homology"/>
<dbReference type="GO" id="GO:0071555">
    <property type="term" value="P:cell wall organization"/>
    <property type="evidence" value="ECO:0007669"/>
    <property type="project" value="UniProtKB-KW"/>
</dbReference>
<feature type="transmembrane region" description="Helical" evidence="14">
    <location>
        <begin position="409"/>
        <end position="432"/>
    </location>
</feature>
<accession>A0A3R7KFT6</accession>
<comment type="caution">
    <text evidence="19">The sequence shown here is derived from an EMBL/GenBank/DDBJ whole genome shotgun (WGS) entry which is preliminary data.</text>
</comment>
<dbReference type="PROSITE" id="PS52008">
    <property type="entry name" value="GH81"/>
    <property type="match status" value="1"/>
</dbReference>
<protein>
    <recommendedName>
        <fullName evidence="4">glucan endo-1,3-beta-D-glucosidase</fullName>
        <ecNumber evidence="4">3.2.1.39</ecNumber>
    </recommendedName>
</protein>
<dbReference type="Gene3D" id="2.70.98.30">
    <property type="entry name" value="Golgi alpha-mannosidase II, domain 4"/>
    <property type="match status" value="1"/>
</dbReference>
<evidence type="ECO:0000256" key="8">
    <source>
        <dbReference type="ARBA" id="ARBA00023136"/>
    </source>
</evidence>
<dbReference type="EMBL" id="MAYM02001954">
    <property type="protein sequence ID" value="RLN06487.1"/>
    <property type="molecule type" value="Genomic_DNA"/>
</dbReference>
<reference evidence="17" key="1">
    <citation type="journal article" date="2015" name="Genom Data">
        <title>Genome sequences of six Phytophthora species associated with forests in New Zealand.</title>
        <authorList>
            <person name="Studholme D.J."/>
            <person name="McDougal R.L."/>
            <person name="Sambles C."/>
            <person name="Hansen E."/>
            <person name="Hardy G."/>
            <person name="Grant M."/>
            <person name="Ganley R.J."/>
            <person name="Williams N.M."/>
        </authorList>
    </citation>
    <scope>NUCLEOTIDE SEQUENCE</scope>
    <source>
        <strain evidence="17">NZFS 2646</strain>
    </source>
</reference>
<reference evidence="17" key="3">
    <citation type="submission" date="2020-06" db="EMBL/GenBank/DDBJ databases">
        <authorList>
            <person name="Studholme D.J."/>
        </authorList>
    </citation>
    <scope>NUCLEOTIDE SEQUENCE</scope>
    <source>
        <strain evidence="17">NZFS 2646</strain>
    </source>
</reference>
<evidence type="ECO:0000256" key="12">
    <source>
        <dbReference type="ARBA" id="ARBA00023326"/>
    </source>
</evidence>
<dbReference type="Gene3D" id="1.20.5.420">
    <property type="entry name" value="Immunoglobulin FC, subunit C"/>
    <property type="match status" value="1"/>
</dbReference>
<dbReference type="Pfam" id="PF17652">
    <property type="entry name" value="Glyco_hydro81C"/>
    <property type="match status" value="1"/>
</dbReference>
<reference evidence="20 21" key="2">
    <citation type="submission" date="2018-07" db="EMBL/GenBank/DDBJ databases">
        <title>Genome sequencing of oomycete isolates from Chile give support for New Zealand origin for Phytophthora kernoviae and make available the first Nothophytophthora sp. genome.</title>
        <authorList>
            <person name="Studholme D.J."/>
            <person name="Sanfuentes E."/>
            <person name="Panda P."/>
            <person name="Hill R."/>
            <person name="Sambles C."/>
            <person name="Grant M."/>
            <person name="Williams N.M."/>
            <person name="Mcdougal R.L."/>
        </authorList>
    </citation>
    <scope>NUCLEOTIDE SEQUENCE [LARGE SCALE GENOMIC DNA]</scope>
    <source>
        <strain evidence="18">Chile2</strain>
        <strain evidence="19">Chile4</strain>
    </source>
</reference>
<keyword evidence="10" id="KW-0326">Glycosidase</keyword>
<feature type="transmembrane region" description="Helical" evidence="14">
    <location>
        <begin position="249"/>
        <end position="270"/>
    </location>
</feature>
<dbReference type="EMBL" id="JPWV03000408">
    <property type="protein sequence ID" value="KAG2512393.1"/>
    <property type="molecule type" value="Genomic_DNA"/>
</dbReference>
<keyword evidence="6" id="KW-0378">Hydrolase</keyword>
<comment type="catalytic activity">
    <reaction evidence="1">
        <text>Hydrolysis of (1-&gt;3)-beta-D-glucosidic linkages in (1-&gt;3)-beta-D-glucans.</text>
        <dbReference type="EC" id="3.2.1.39"/>
    </reaction>
</comment>
<evidence type="ECO:0000256" key="1">
    <source>
        <dbReference type="ARBA" id="ARBA00000382"/>
    </source>
</evidence>
<evidence type="ECO:0000256" key="9">
    <source>
        <dbReference type="ARBA" id="ARBA00023277"/>
    </source>
</evidence>
<sequence length="1351" mass="150581">MTTNTDASRPVVRTSFDSRDESHALHLVPPSSADRSPLKSWRNLPSPLGSHHILESQYEYEQIEEQARKQGKTKVRTINHITLGFIAYFAVAAGPFGVEEAVQAAGAYPVLLAVVLLPFTWGLPQALMTAELSSMIDENGGYILWVRRGLGQYAGWVNAFNSIASNVCDLPTYPVLFCSYVEAFLASGYNYTLSSTEQWFVKCVALLLVFTSNAVGMRAVAMASMLMSLFVLAPFILEPLSVETFNLATWGSVAPNIDWSLFLSTILWNYQGWDSLGCVAGEVKDGGRTYPIAIVIAMVLITINYAFPVGAGIMVQPDFSQWHEGSLETIAMTITPWLGVWVGAAAVVATLGEFNVVMACSSRALWATADYKMLPSFLSYEWKRFGTPIAAVVFQTLTTGILMNFSFEFLVVLDTFFNNLTLLLEFFAFLRLKYTEKDTERPFVVPFGTTGAWVITLPKIVVLSGVLLAQKRHVWVTCGLFNVAVSSAYLVWRRFQPVQRPPHTSAGTYYGTAKQQLKCVGVMALNENSPLLQRSSSNGETRSPPIRRALYVIVPLTLVAITTICLLMGGDKETSKASSSSSSPSPPAAPSAAPVTPEISETELLTMRPPFIEKLHPIPPKLIPQNGFGRSLPTNEFWSNFMVGDGHGLNIGAGEVTITPYTVRSVPKRLEISYGDSRRVVTKDAITEYFNVDTSFTAYSHKFSHAQEEAVDSALLGDGNSTSHQVVDFDVMSVQLQYEFDSDKQWMKVPLVRGSPYVTVEYQSVLPVLEFNATVLAINNVQVEEKNPLAPWNELQTWTNDRFEIDIEVYGTGESAHGTGKAQQKWVLYFEKERTLQLQFADEKDYRPYNWRGELATPTNIRLVDTDFYTGAARLAIVPVGASQGAVEALDRSASIYPVGSSLTTDVNDVNASFSFCWKTNQFPDLGEPNAASSSTAELLMMANPHHVATLKPTSDAFHVLGQFGHRTVKSNMTAVLGSCWEMEETLPTASFYEEDVQIQPKYIEAIKVALTNDSNYTPEADDPYYFGKEIGRQARLVLIADKLGEKELRDGILDKLEQWLKPWMLGQNSDHFVYDRSWGGMCSLNGLKGVFWMTDFGNGWYNDHHFHYGYFLYAVGVVGKFRPDFARTHKVAVMSIVRDIASPDQSDTFFPFTRHFSWFDSHSFASGVYTLDGGKSQESVSEAINAYYGVYLVGKSFNVTEVEHMGHLLLAMEIRGAQTYWQMPSNSDIYEPLYAANKMTGQVAATKVSYTTWFGPQVEHMHLINMIPFTPITDAFLKPAYVQEEYPILQHQAFDRSEDPIEDRWKGYAYLDLAIIDPTAAWTKVQEMSFFDDGSSRTNSLYWIATHATN</sequence>
<feature type="transmembrane region" description="Helical" evidence="14">
    <location>
        <begin position="474"/>
        <end position="492"/>
    </location>
</feature>
<dbReference type="Pfam" id="PF13520">
    <property type="entry name" value="AA_permease_2"/>
    <property type="match status" value="1"/>
</dbReference>
<evidence type="ECO:0000256" key="10">
    <source>
        <dbReference type="ARBA" id="ARBA00023295"/>
    </source>
</evidence>
<feature type="domain" description="Glycosyl hydrolase family 81 N-terminal" evidence="15">
    <location>
        <begin position="854"/>
        <end position="989"/>
    </location>
</feature>
<evidence type="ECO:0000256" key="14">
    <source>
        <dbReference type="SAM" id="Phobius"/>
    </source>
</evidence>
<evidence type="ECO:0000256" key="11">
    <source>
        <dbReference type="ARBA" id="ARBA00023316"/>
    </source>
</evidence>
<evidence type="ECO:0000259" key="15">
    <source>
        <dbReference type="Pfam" id="PF03639"/>
    </source>
</evidence>
<organism evidence="19 20">
    <name type="scientific">Phytophthora kernoviae</name>
    <dbReference type="NCBI Taxonomy" id="325452"/>
    <lineage>
        <taxon>Eukaryota</taxon>
        <taxon>Sar</taxon>
        <taxon>Stramenopiles</taxon>
        <taxon>Oomycota</taxon>
        <taxon>Peronosporomycetes</taxon>
        <taxon>Peronosporales</taxon>
        <taxon>Peronosporaceae</taxon>
        <taxon>Phytophthora</taxon>
    </lineage>
</organism>
<evidence type="ECO:0000259" key="16">
    <source>
        <dbReference type="Pfam" id="PF17652"/>
    </source>
</evidence>
<keyword evidence="11" id="KW-0961">Cell wall biogenesis/degradation</keyword>
<feature type="domain" description="Glycosyl hydrolase family 81 C-terminal" evidence="16">
    <location>
        <begin position="1007"/>
        <end position="1340"/>
    </location>
</feature>